<evidence type="ECO:0008006" key="3">
    <source>
        <dbReference type="Google" id="ProtNLM"/>
    </source>
</evidence>
<dbReference type="OrthoDB" id="5229512at2759"/>
<dbReference type="Proteomes" id="UP000431533">
    <property type="component" value="Unassembled WGS sequence"/>
</dbReference>
<dbReference type="PANTHER" id="PTHR42085:SF2">
    <property type="entry name" value="F-BOX DOMAIN-CONTAINING PROTEIN"/>
    <property type="match status" value="1"/>
</dbReference>
<evidence type="ECO:0000313" key="1">
    <source>
        <dbReference type="EMBL" id="TVY29980.1"/>
    </source>
</evidence>
<dbReference type="GeneID" id="41981500"/>
<gene>
    <name evidence="1" type="ORF">LHYA1_G001302</name>
</gene>
<proteinExistence type="predicted"/>
<dbReference type="AlphaFoldDB" id="A0A8H8U133"/>
<organism evidence="1 2">
    <name type="scientific">Lachnellula hyalina</name>
    <dbReference type="NCBI Taxonomy" id="1316788"/>
    <lineage>
        <taxon>Eukaryota</taxon>
        <taxon>Fungi</taxon>
        <taxon>Dikarya</taxon>
        <taxon>Ascomycota</taxon>
        <taxon>Pezizomycotina</taxon>
        <taxon>Leotiomycetes</taxon>
        <taxon>Helotiales</taxon>
        <taxon>Lachnaceae</taxon>
        <taxon>Lachnellula</taxon>
    </lineage>
</organism>
<accession>A0A8H8U133</accession>
<dbReference type="PANTHER" id="PTHR42085">
    <property type="entry name" value="F-BOX DOMAIN-CONTAINING PROTEIN"/>
    <property type="match status" value="1"/>
</dbReference>
<sequence length="185" mass="21205">MSQQTPFPFLALPPELRTKILLHTLNHPMPIPLSSPSATYPHALLLVSSQIHTEALSLYFTSNTFTLTLHRHNDDALSPFLCSPHRFLVRSLRVVIQRWGANDYFVKTFGPVLEDMILRGGLRRLLVGIREMDARALERVGLGIERENWNVLRTLLRDPDLDDGKLMSMGRGEGGFNNCDWWWKD</sequence>
<protein>
    <recommendedName>
        <fullName evidence="3">F-box domain-containing protein</fullName>
    </recommendedName>
</protein>
<name>A0A8H8U133_9HELO</name>
<reference evidence="1 2" key="1">
    <citation type="submission" date="2018-05" db="EMBL/GenBank/DDBJ databases">
        <title>Genome sequencing and assembly of the regulated plant pathogen Lachnellula willkommii and related sister species for the development of diagnostic species identification markers.</title>
        <authorList>
            <person name="Giroux E."/>
            <person name="Bilodeau G."/>
        </authorList>
    </citation>
    <scope>NUCLEOTIDE SEQUENCE [LARGE SCALE GENOMIC DNA]</scope>
    <source>
        <strain evidence="1 2">CBS 185.66</strain>
    </source>
</reference>
<dbReference type="InterPro" id="IPR038883">
    <property type="entry name" value="AN11006-like"/>
</dbReference>
<keyword evidence="2" id="KW-1185">Reference proteome</keyword>
<dbReference type="RefSeq" id="XP_031008767.1">
    <property type="nucleotide sequence ID" value="XM_031146286.1"/>
</dbReference>
<dbReference type="EMBL" id="QGMH01000012">
    <property type="protein sequence ID" value="TVY29980.1"/>
    <property type="molecule type" value="Genomic_DNA"/>
</dbReference>
<evidence type="ECO:0000313" key="2">
    <source>
        <dbReference type="Proteomes" id="UP000431533"/>
    </source>
</evidence>
<comment type="caution">
    <text evidence="1">The sequence shown here is derived from an EMBL/GenBank/DDBJ whole genome shotgun (WGS) entry which is preliminary data.</text>
</comment>